<keyword evidence="3" id="KW-1185">Reference proteome</keyword>
<feature type="region of interest" description="Disordered" evidence="1">
    <location>
        <begin position="44"/>
        <end position="65"/>
    </location>
</feature>
<evidence type="ECO:0000313" key="3">
    <source>
        <dbReference type="Proteomes" id="UP000324222"/>
    </source>
</evidence>
<comment type="caution">
    <text evidence="2">The sequence shown here is derived from an EMBL/GenBank/DDBJ whole genome shotgun (WGS) entry which is preliminary data.</text>
</comment>
<proteinExistence type="predicted"/>
<evidence type="ECO:0000313" key="2">
    <source>
        <dbReference type="EMBL" id="MPC87500.1"/>
    </source>
</evidence>
<dbReference type="Proteomes" id="UP000324222">
    <property type="component" value="Unassembled WGS sequence"/>
</dbReference>
<sequence>MRGQRGSEHDGRGLCREVRAQGRVMGCVEEGEVMRVLKRLRALKSGREKDGNEGEKEMEGREIRERGREGRGEVKVCCRYQEEGEIVNGKGNMCGDGREIREKAKEGRGMCRWKRGRRERM</sequence>
<accession>A0A5B7IS55</accession>
<gene>
    <name evidence="2" type="ORF">E2C01_082362</name>
</gene>
<dbReference type="EMBL" id="VSRR010074692">
    <property type="protein sequence ID" value="MPC87500.1"/>
    <property type="molecule type" value="Genomic_DNA"/>
</dbReference>
<dbReference type="AlphaFoldDB" id="A0A5B7IS55"/>
<name>A0A5B7IS55_PORTR</name>
<reference evidence="2 3" key="1">
    <citation type="submission" date="2019-05" db="EMBL/GenBank/DDBJ databases">
        <title>Another draft genome of Portunus trituberculatus and its Hox gene families provides insights of decapod evolution.</title>
        <authorList>
            <person name="Jeong J.-H."/>
            <person name="Song I."/>
            <person name="Kim S."/>
            <person name="Choi T."/>
            <person name="Kim D."/>
            <person name="Ryu S."/>
            <person name="Kim W."/>
        </authorList>
    </citation>
    <scope>NUCLEOTIDE SEQUENCE [LARGE SCALE GENOMIC DNA]</scope>
    <source>
        <tissue evidence="2">Muscle</tissue>
    </source>
</reference>
<feature type="compositionally biased region" description="Basic and acidic residues" evidence="1">
    <location>
        <begin position="45"/>
        <end position="65"/>
    </location>
</feature>
<organism evidence="2 3">
    <name type="scientific">Portunus trituberculatus</name>
    <name type="common">Swimming crab</name>
    <name type="synonym">Neptunus trituberculatus</name>
    <dbReference type="NCBI Taxonomy" id="210409"/>
    <lineage>
        <taxon>Eukaryota</taxon>
        <taxon>Metazoa</taxon>
        <taxon>Ecdysozoa</taxon>
        <taxon>Arthropoda</taxon>
        <taxon>Crustacea</taxon>
        <taxon>Multicrustacea</taxon>
        <taxon>Malacostraca</taxon>
        <taxon>Eumalacostraca</taxon>
        <taxon>Eucarida</taxon>
        <taxon>Decapoda</taxon>
        <taxon>Pleocyemata</taxon>
        <taxon>Brachyura</taxon>
        <taxon>Eubrachyura</taxon>
        <taxon>Portunoidea</taxon>
        <taxon>Portunidae</taxon>
        <taxon>Portuninae</taxon>
        <taxon>Portunus</taxon>
    </lineage>
</organism>
<evidence type="ECO:0000256" key="1">
    <source>
        <dbReference type="SAM" id="MobiDB-lite"/>
    </source>
</evidence>
<protein>
    <submittedName>
        <fullName evidence="2">Uncharacterized protein</fullName>
    </submittedName>
</protein>